<name>A0A068UU66_COFCA</name>
<evidence type="ECO:0000313" key="2">
    <source>
        <dbReference type="EMBL" id="CDP11153.1"/>
    </source>
</evidence>
<protein>
    <submittedName>
        <fullName evidence="2">Uncharacterized protein</fullName>
    </submittedName>
</protein>
<dbReference type="InParanoid" id="A0A068UU66"/>
<sequence length="165" mass="18117">MFDFLCLKVKTEATPKTEDVAANNSNVGTQTLATENATLDSSNVVVEKSIVEKGAPDNPNVETGVPASEEVVPNNPNTRRRHSRRVTDESSQNFEEANKKEQNSEDQTADVQNCVSKSFDTEGSTDDITSTLTKMLYEKVSRENNAGKTEEKEVKGKSQSASVKW</sequence>
<dbReference type="EMBL" id="HG739136">
    <property type="protein sequence ID" value="CDP11153.1"/>
    <property type="molecule type" value="Genomic_DNA"/>
</dbReference>
<keyword evidence="3" id="KW-1185">Reference proteome</keyword>
<evidence type="ECO:0000256" key="1">
    <source>
        <dbReference type="SAM" id="MobiDB-lite"/>
    </source>
</evidence>
<accession>A0A068UU66</accession>
<evidence type="ECO:0000313" key="3">
    <source>
        <dbReference type="Proteomes" id="UP000295252"/>
    </source>
</evidence>
<feature type="region of interest" description="Disordered" evidence="1">
    <location>
        <begin position="50"/>
        <end position="129"/>
    </location>
</feature>
<organism evidence="2 3">
    <name type="scientific">Coffea canephora</name>
    <name type="common">Robusta coffee</name>
    <dbReference type="NCBI Taxonomy" id="49390"/>
    <lineage>
        <taxon>Eukaryota</taxon>
        <taxon>Viridiplantae</taxon>
        <taxon>Streptophyta</taxon>
        <taxon>Embryophyta</taxon>
        <taxon>Tracheophyta</taxon>
        <taxon>Spermatophyta</taxon>
        <taxon>Magnoliopsida</taxon>
        <taxon>eudicotyledons</taxon>
        <taxon>Gunneridae</taxon>
        <taxon>Pentapetalae</taxon>
        <taxon>asterids</taxon>
        <taxon>lamiids</taxon>
        <taxon>Gentianales</taxon>
        <taxon>Rubiaceae</taxon>
        <taxon>Ixoroideae</taxon>
        <taxon>Gardenieae complex</taxon>
        <taxon>Bertiereae - Coffeeae clade</taxon>
        <taxon>Coffeeae</taxon>
        <taxon>Coffea</taxon>
    </lineage>
</organism>
<feature type="region of interest" description="Disordered" evidence="1">
    <location>
        <begin position="141"/>
        <end position="165"/>
    </location>
</feature>
<dbReference type="Gramene" id="CDP11153">
    <property type="protein sequence ID" value="CDP11153"/>
    <property type="gene ID" value="GSCOC_T00033215001"/>
</dbReference>
<dbReference type="Proteomes" id="UP000295252">
    <property type="component" value="Chromosome V"/>
</dbReference>
<proteinExistence type="predicted"/>
<dbReference type="AlphaFoldDB" id="A0A068UU66"/>
<gene>
    <name evidence="2" type="ORF">GSCOC_T00033215001</name>
</gene>
<reference evidence="3" key="1">
    <citation type="journal article" date="2014" name="Science">
        <title>The coffee genome provides insight into the convergent evolution of caffeine biosynthesis.</title>
        <authorList>
            <person name="Denoeud F."/>
            <person name="Carretero-Paulet L."/>
            <person name="Dereeper A."/>
            <person name="Droc G."/>
            <person name="Guyot R."/>
            <person name="Pietrella M."/>
            <person name="Zheng C."/>
            <person name="Alberti A."/>
            <person name="Anthony F."/>
            <person name="Aprea G."/>
            <person name="Aury J.M."/>
            <person name="Bento P."/>
            <person name="Bernard M."/>
            <person name="Bocs S."/>
            <person name="Campa C."/>
            <person name="Cenci A."/>
            <person name="Combes M.C."/>
            <person name="Crouzillat D."/>
            <person name="Da Silva C."/>
            <person name="Daddiego L."/>
            <person name="De Bellis F."/>
            <person name="Dussert S."/>
            <person name="Garsmeur O."/>
            <person name="Gayraud T."/>
            <person name="Guignon V."/>
            <person name="Jahn K."/>
            <person name="Jamilloux V."/>
            <person name="Joet T."/>
            <person name="Labadie K."/>
            <person name="Lan T."/>
            <person name="Leclercq J."/>
            <person name="Lepelley M."/>
            <person name="Leroy T."/>
            <person name="Li L.T."/>
            <person name="Librado P."/>
            <person name="Lopez L."/>
            <person name="Munoz A."/>
            <person name="Noel B."/>
            <person name="Pallavicini A."/>
            <person name="Perrotta G."/>
            <person name="Poncet V."/>
            <person name="Pot D."/>
            <person name="Priyono X."/>
            <person name="Rigoreau M."/>
            <person name="Rouard M."/>
            <person name="Rozas J."/>
            <person name="Tranchant-Dubreuil C."/>
            <person name="VanBuren R."/>
            <person name="Zhang Q."/>
            <person name="Andrade A.C."/>
            <person name="Argout X."/>
            <person name="Bertrand B."/>
            <person name="de Kochko A."/>
            <person name="Graziosi G."/>
            <person name="Henry R.J."/>
            <person name="Jayarama X."/>
            <person name="Ming R."/>
            <person name="Nagai C."/>
            <person name="Rounsley S."/>
            <person name="Sankoff D."/>
            <person name="Giuliano G."/>
            <person name="Albert V.A."/>
            <person name="Wincker P."/>
            <person name="Lashermes P."/>
        </authorList>
    </citation>
    <scope>NUCLEOTIDE SEQUENCE [LARGE SCALE GENOMIC DNA]</scope>
    <source>
        <strain evidence="3">cv. DH200-94</strain>
    </source>
</reference>
<feature type="compositionally biased region" description="Polar residues" evidence="1">
    <location>
        <begin position="105"/>
        <end position="129"/>
    </location>
</feature>